<feature type="active site" evidence="9">
    <location>
        <position position="139"/>
    </location>
</feature>
<keyword evidence="7 9" id="KW-0067">ATP-binding</keyword>
<dbReference type="Proteomes" id="UP000824162">
    <property type="component" value="Unassembled WGS sequence"/>
</dbReference>
<dbReference type="SUPFAM" id="SSF54211">
    <property type="entry name" value="Ribosomal protein S5 domain 2-like"/>
    <property type="match status" value="1"/>
</dbReference>
<dbReference type="Gene3D" id="3.30.70.890">
    <property type="entry name" value="GHMP kinase, C-terminal domain"/>
    <property type="match status" value="1"/>
</dbReference>
<proteinExistence type="inferred from homology"/>
<dbReference type="EC" id="2.7.1.148" evidence="2 9"/>
<evidence type="ECO:0000259" key="10">
    <source>
        <dbReference type="Pfam" id="PF00288"/>
    </source>
</evidence>
<dbReference type="PANTHER" id="PTHR43527:SF2">
    <property type="entry name" value="4-DIPHOSPHOCYTIDYL-2-C-METHYL-D-ERYTHRITOL KINASE, CHLOROPLASTIC"/>
    <property type="match status" value="1"/>
</dbReference>
<dbReference type="GO" id="GO:0016114">
    <property type="term" value="P:terpenoid biosynthetic process"/>
    <property type="evidence" value="ECO:0007669"/>
    <property type="project" value="UniProtKB-UniRule"/>
</dbReference>
<evidence type="ECO:0000256" key="9">
    <source>
        <dbReference type="HAMAP-Rule" id="MF_00061"/>
    </source>
</evidence>
<keyword evidence="4 9" id="KW-0808">Transferase</keyword>
<protein>
    <recommendedName>
        <fullName evidence="3 9">4-diphosphocytidyl-2-C-methyl-D-erythritol kinase</fullName>
        <shortName evidence="9">CMK</shortName>
        <ecNumber evidence="2 9">2.7.1.148</ecNumber>
    </recommendedName>
    <alternativeName>
        <fullName evidence="8 9">4-(cytidine-5'-diphospho)-2-C-methyl-D-erythritol kinase</fullName>
    </alternativeName>
</protein>
<name>A0A9D1PQD4_9FIRM</name>
<evidence type="ECO:0000313" key="13">
    <source>
        <dbReference type="Proteomes" id="UP000824162"/>
    </source>
</evidence>
<dbReference type="InterPro" id="IPR004424">
    <property type="entry name" value="IspE"/>
</dbReference>
<keyword evidence="5 9" id="KW-0547">Nucleotide-binding</keyword>
<comment type="similarity">
    <text evidence="1 9">Belongs to the GHMP kinase family. IspE subfamily.</text>
</comment>
<dbReference type="InterPro" id="IPR014721">
    <property type="entry name" value="Ribsml_uS5_D2-typ_fold_subgr"/>
</dbReference>
<organism evidence="12 13">
    <name type="scientific">Candidatus Monoglobus merdigallinarum</name>
    <dbReference type="NCBI Taxonomy" id="2838698"/>
    <lineage>
        <taxon>Bacteria</taxon>
        <taxon>Bacillati</taxon>
        <taxon>Bacillota</taxon>
        <taxon>Clostridia</taxon>
        <taxon>Monoglobales</taxon>
        <taxon>Monoglobaceae</taxon>
        <taxon>Monoglobus</taxon>
    </lineage>
</organism>
<dbReference type="PIRSF" id="PIRSF010376">
    <property type="entry name" value="IspE"/>
    <property type="match status" value="1"/>
</dbReference>
<dbReference type="HAMAP" id="MF_00061">
    <property type="entry name" value="IspE"/>
    <property type="match status" value="1"/>
</dbReference>
<dbReference type="PANTHER" id="PTHR43527">
    <property type="entry name" value="4-DIPHOSPHOCYTIDYL-2-C-METHYL-D-ERYTHRITOL KINASE, CHLOROPLASTIC"/>
    <property type="match status" value="1"/>
</dbReference>
<comment type="caution">
    <text evidence="12">The sequence shown here is derived from an EMBL/GenBank/DDBJ whole genome shotgun (WGS) entry which is preliminary data.</text>
</comment>
<dbReference type="AlphaFoldDB" id="A0A9D1PQD4"/>
<dbReference type="GO" id="GO:0005524">
    <property type="term" value="F:ATP binding"/>
    <property type="evidence" value="ECO:0007669"/>
    <property type="project" value="UniProtKB-UniRule"/>
</dbReference>
<dbReference type="NCBIfam" id="TIGR00154">
    <property type="entry name" value="ispE"/>
    <property type="match status" value="1"/>
</dbReference>
<dbReference type="EMBL" id="DXIJ01000015">
    <property type="protein sequence ID" value="HIV85332.1"/>
    <property type="molecule type" value="Genomic_DNA"/>
</dbReference>
<dbReference type="Pfam" id="PF00288">
    <property type="entry name" value="GHMP_kinases_N"/>
    <property type="match status" value="1"/>
</dbReference>
<feature type="binding site" evidence="9">
    <location>
        <begin position="97"/>
        <end position="107"/>
    </location>
    <ligand>
        <name>ATP</name>
        <dbReference type="ChEBI" id="CHEBI:30616"/>
    </ligand>
</feature>
<evidence type="ECO:0000256" key="5">
    <source>
        <dbReference type="ARBA" id="ARBA00022741"/>
    </source>
</evidence>
<dbReference type="InterPro" id="IPR013750">
    <property type="entry name" value="GHMP_kinase_C_dom"/>
</dbReference>
<reference evidence="12" key="2">
    <citation type="submission" date="2021-04" db="EMBL/GenBank/DDBJ databases">
        <authorList>
            <person name="Gilroy R."/>
        </authorList>
    </citation>
    <scope>NUCLEOTIDE SEQUENCE</scope>
    <source>
        <strain evidence="12">5790</strain>
    </source>
</reference>
<comment type="pathway">
    <text evidence="9">Isoprenoid biosynthesis; isopentenyl diphosphate biosynthesis via DXP pathway; isopentenyl diphosphate from 1-deoxy-D-xylulose 5-phosphate: step 3/6.</text>
</comment>
<comment type="catalytic activity">
    <reaction evidence="9">
        <text>4-CDP-2-C-methyl-D-erythritol + ATP = 4-CDP-2-C-methyl-D-erythritol 2-phosphate + ADP + H(+)</text>
        <dbReference type="Rhea" id="RHEA:18437"/>
        <dbReference type="ChEBI" id="CHEBI:15378"/>
        <dbReference type="ChEBI" id="CHEBI:30616"/>
        <dbReference type="ChEBI" id="CHEBI:57823"/>
        <dbReference type="ChEBI" id="CHEBI:57919"/>
        <dbReference type="ChEBI" id="CHEBI:456216"/>
        <dbReference type="EC" id="2.7.1.148"/>
    </reaction>
</comment>
<feature type="domain" description="GHMP kinase N-terminal" evidence="10">
    <location>
        <begin position="68"/>
        <end position="147"/>
    </location>
</feature>
<evidence type="ECO:0000256" key="8">
    <source>
        <dbReference type="ARBA" id="ARBA00032554"/>
    </source>
</evidence>
<evidence type="ECO:0000259" key="11">
    <source>
        <dbReference type="Pfam" id="PF08544"/>
    </source>
</evidence>
<evidence type="ECO:0000256" key="2">
    <source>
        <dbReference type="ARBA" id="ARBA00012052"/>
    </source>
</evidence>
<comment type="function">
    <text evidence="9">Catalyzes the phosphorylation of the position 2 hydroxy group of 4-diphosphocytidyl-2C-methyl-D-erythritol.</text>
</comment>
<feature type="domain" description="GHMP kinase C-terminal" evidence="11">
    <location>
        <begin position="203"/>
        <end position="273"/>
    </location>
</feature>
<evidence type="ECO:0000256" key="1">
    <source>
        <dbReference type="ARBA" id="ARBA00009684"/>
    </source>
</evidence>
<accession>A0A9D1PQD4</accession>
<evidence type="ECO:0000256" key="6">
    <source>
        <dbReference type="ARBA" id="ARBA00022777"/>
    </source>
</evidence>
<evidence type="ECO:0000313" key="12">
    <source>
        <dbReference type="EMBL" id="HIV85332.1"/>
    </source>
</evidence>
<dbReference type="GO" id="GO:0050515">
    <property type="term" value="F:4-(cytidine 5'-diphospho)-2-C-methyl-D-erythritol kinase activity"/>
    <property type="evidence" value="ECO:0007669"/>
    <property type="project" value="UniProtKB-UniRule"/>
</dbReference>
<feature type="active site" evidence="9">
    <location>
        <position position="12"/>
    </location>
</feature>
<gene>
    <name evidence="9" type="primary">ispE</name>
    <name evidence="12" type="ORF">H9900_00810</name>
</gene>
<evidence type="ECO:0000256" key="7">
    <source>
        <dbReference type="ARBA" id="ARBA00022840"/>
    </source>
</evidence>
<reference evidence="12" key="1">
    <citation type="journal article" date="2021" name="PeerJ">
        <title>Extensive microbial diversity within the chicken gut microbiome revealed by metagenomics and culture.</title>
        <authorList>
            <person name="Gilroy R."/>
            <person name="Ravi A."/>
            <person name="Getino M."/>
            <person name="Pursley I."/>
            <person name="Horton D.L."/>
            <person name="Alikhan N.F."/>
            <person name="Baker D."/>
            <person name="Gharbi K."/>
            <person name="Hall N."/>
            <person name="Watson M."/>
            <person name="Adriaenssens E.M."/>
            <person name="Foster-Nyarko E."/>
            <person name="Jarju S."/>
            <person name="Secka A."/>
            <person name="Antonio M."/>
            <person name="Oren A."/>
            <person name="Chaudhuri R.R."/>
            <person name="La Ragione R."/>
            <person name="Hildebrand F."/>
            <person name="Pallen M.J."/>
        </authorList>
    </citation>
    <scope>NUCLEOTIDE SEQUENCE</scope>
    <source>
        <strain evidence="12">5790</strain>
    </source>
</reference>
<keyword evidence="9" id="KW-0414">Isoprene biosynthesis</keyword>
<sequence length="288" mass="31226">MQRACKKQCRAKINLSIDVLSRLPNGYHSVRMVMIRVNIFDTLSIELRDDGAVRVRSDSAGMPEGRDNLAVRAAEAFFERAGIKDSGCDIFIEKRIPMGAGMAGGSADAAGVINGLNELFGGVLTLKERMELGAALGADIPYCIHGGSVLAEGIGEVLTPLGRLPELWYVIAKPGRSVSTKWVYENLDFTRKPSGLDIDGLTAAIRQGSPDDMFKNMGNVLENAAIKVCPEIADYKREFLQLGADFAMMSGSGSAVFGVFKDKEAAEYAYRNFEINGMEGKWLTAQAE</sequence>
<evidence type="ECO:0000256" key="4">
    <source>
        <dbReference type="ARBA" id="ARBA00022679"/>
    </source>
</evidence>
<dbReference type="Pfam" id="PF08544">
    <property type="entry name" value="GHMP_kinases_C"/>
    <property type="match status" value="1"/>
</dbReference>
<keyword evidence="6 9" id="KW-0418">Kinase</keyword>
<dbReference type="GO" id="GO:0019288">
    <property type="term" value="P:isopentenyl diphosphate biosynthetic process, methylerythritol 4-phosphate pathway"/>
    <property type="evidence" value="ECO:0007669"/>
    <property type="project" value="UniProtKB-UniRule"/>
</dbReference>
<dbReference type="InterPro" id="IPR020568">
    <property type="entry name" value="Ribosomal_Su5_D2-typ_SF"/>
</dbReference>
<dbReference type="Gene3D" id="3.30.230.10">
    <property type="match status" value="1"/>
</dbReference>
<dbReference type="InterPro" id="IPR006204">
    <property type="entry name" value="GHMP_kinase_N_dom"/>
</dbReference>
<evidence type="ECO:0000256" key="3">
    <source>
        <dbReference type="ARBA" id="ARBA00017473"/>
    </source>
</evidence>
<dbReference type="InterPro" id="IPR036554">
    <property type="entry name" value="GHMP_kinase_C_sf"/>
</dbReference>
<dbReference type="SUPFAM" id="SSF55060">
    <property type="entry name" value="GHMP Kinase, C-terminal domain"/>
    <property type="match status" value="1"/>
</dbReference>